<organism evidence="2 3">
    <name type="scientific">Sus scrofa</name>
    <name type="common">Pig</name>
    <dbReference type="NCBI Taxonomy" id="9823"/>
    <lineage>
        <taxon>Eukaryota</taxon>
        <taxon>Metazoa</taxon>
        <taxon>Chordata</taxon>
        <taxon>Craniata</taxon>
        <taxon>Vertebrata</taxon>
        <taxon>Euteleostomi</taxon>
        <taxon>Mammalia</taxon>
        <taxon>Eutheria</taxon>
        <taxon>Laurasiatheria</taxon>
        <taxon>Artiodactyla</taxon>
        <taxon>Suina</taxon>
        <taxon>Suidae</taxon>
        <taxon>Sus</taxon>
    </lineage>
</organism>
<dbReference type="AlphaFoldDB" id="A0A8D0S364"/>
<feature type="signal peptide" evidence="1">
    <location>
        <begin position="1"/>
        <end position="18"/>
    </location>
</feature>
<keyword evidence="1" id="KW-0732">Signal</keyword>
<reference evidence="2" key="1">
    <citation type="submission" date="2025-08" db="UniProtKB">
        <authorList>
            <consortium name="Ensembl"/>
        </authorList>
    </citation>
    <scope>IDENTIFICATION</scope>
</reference>
<name>A0A8D0S364_PIG</name>
<evidence type="ECO:0000256" key="1">
    <source>
        <dbReference type="SAM" id="SignalP"/>
    </source>
</evidence>
<protein>
    <submittedName>
        <fullName evidence="2">Uncharacterized protein</fullName>
    </submittedName>
</protein>
<proteinExistence type="predicted"/>
<dbReference type="Proteomes" id="UP000694727">
    <property type="component" value="Unplaced"/>
</dbReference>
<evidence type="ECO:0000313" key="2">
    <source>
        <dbReference type="Ensembl" id="ENSSSCP00025025742.1"/>
    </source>
</evidence>
<dbReference type="Ensembl" id="ENSSSCT00025060681.1">
    <property type="protein sequence ID" value="ENSSSCP00025025742.1"/>
    <property type="gene ID" value="ENSSSCG00025044700.1"/>
</dbReference>
<sequence>MLVFSIFLLLMKHNIFLSSPSAMGSYSKNMAYGHLGNGPLPDTKSASTMILGFQASRTVRNKCLCHTSK</sequence>
<accession>A0A8D0S364</accession>
<feature type="chain" id="PRO_5034148972" evidence="1">
    <location>
        <begin position="19"/>
        <end position="69"/>
    </location>
</feature>
<evidence type="ECO:0000313" key="3">
    <source>
        <dbReference type="Proteomes" id="UP000694727"/>
    </source>
</evidence>